<dbReference type="AlphaFoldDB" id="A0AAN8G5Z6"/>
<gene>
    <name evidence="2" type="ORF">GCK32_017188</name>
</gene>
<reference evidence="2 3" key="1">
    <citation type="submission" date="2019-10" db="EMBL/GenBank/DDBJ databases">
        <title>Assembly and Annotation for the nematode Trichostrongylus colubriformis.</title>
        <authorList>
            <person name="Martin J."/>
        </authorList>
    </citation>
    <scope>NUCLEOTIDE SEQUENCE [LARGE SCALE GENOMIC DNA]</scope>
    <source>
        <strain evidence="2">G859</strain>
        <tissue evidence="2">Whole worm</tissue>
    </source>
</reference>
<keyword evidence="3" id="KW-1185">Reference proteome</keyword>
<dbReference type="EMBL" id="WIXE01006101">
    <property type="protein sequence ID" value="KAK5981598.1"/>
    <property type="molecule type" value="Genomic_DNA"/>
</dbReference>
<keyword evidence="1" id="KW-0732">Signal</keyword>
<protein>
    <submittedName>
        <fullName evidence="2">Uncharacterized protein</fullName>
    </submittedName>
</protein>
<proteinExistence type="predicted"/>
<feature type="chain" id="PRO_5043030657" evidence="1">
    <location>
        <begin position="20"/>
        <end position="147"/>
    </location>
</feature>
<comment type="caution">
    <text evidence="2">The sequence shown here is derived from an EMBL/GenBank/DDBJ whole genome shotgun (WGS) entry which is preliminary data.</text>
</comment>
<evidence type="ECO:0000256" key="1">
    <source>
        <dbReference type="SAM" id="SignalP"/>
    </source>
</evidence>
<sequence>MLLIVVVLVVFLANTCVLGTFPQIDTSTASMLNLTEVNSTFTKLNGDWMYKLIWDENITRDALQEAIQQYSTTADFKIRGKKAFIKSLRNDTTMAQKVEEALVYPFMRAQKFLRLLPWYTYYGCNGVYNTKSGQDVLTAVCLYREKI</sequence>
<evidence type="ECO:0000313" key="3">
    <source>
        <dbReference type="Proteomes" id="UP001331761"/>
    </source>
</evidence>
<evidence type="ECO:0000313" key="2">
    <source>
        <dbReference type="EMBL" id="KAK5981598.1"/>
    </source>
</evidence>
<name>A0AAN8G5Z6_TRICO</name>
<organism evidence="2 3">
    <name type="scientific">Trichostrongylus colubriformis</name>
    <name type="common">Black scour worm</name>
    <dbReference type="NCBI Taxonomy" id="6319"/>
    <lineage>
        <taxon>Eukaryota</taxon>
        <taxon>Metazoa</taxon>
        <taxon>Ecdysozoa</taxon>
        <taxon>Nematoda</taxon>
        <taxon>Chromadorea</taxon>
        <taxon>Rhabditida</taxon>
        <taxon>Rhabditina</taxon>
        <taxon>Rhabditomorpha</taxon>
        <taxon>Strongyloidea</taxon>
        <taxon>Trichostrongylidae</taxon>
        <taxon>Trichostrongylus</taxon>
    </lineage>
</organism>
<feature type="signal peptide" evidence="1">
    <location>
        <begin position="1"/>
        <end position="19"/>
    </location>
</feature>
<dbReference type="Proteomes" id="UP001331761">
    <property type="component" value="Unassembled WGS sequence"/>
</dbReference>
<accession>A0AAN8G5Z6</accession>